<dbReference type="EMBL" id="BAABFB010000019">
    <property type="protein sequence ID" value="GAA4473464.1"/>
    <property type="molecule type" value="Genomic_DNA"/>
</dbReference>
<sequence length="194" mass="20773">MFLLLLTGPPGSGKSTVATAVHDGLGEAGFANALIELDELERSYPPLPADRLVSHVAALAGSYREAGYPLLLVTATVEDDPYRDAVLTATGADEHLTVRLDAAPETVRRRVLDREPESWSGRDELAGAAHRLATTMRTLAGIDLVLKTDGEDAEAVAARLTDALRHHPAAPARLRSAARDPLDRVGLPVRREHP</sequence>
<dbReference type="Proteomes" id="UP001501183">
    <property type="component" value="Unassembled WGS sequence"/>
</dbReference>
<reference evidence="3" key="1">
    <citation type="journal article" date="2019" name="Int. J. Syst. Evol. Microbiol.">
        <title>The Global Catalogue of Microorganisms (GCM) 10K type strain sequencing project: providing services to taxonomists for standard genome sequencing and annotation.</title>
        <authorList>
            <consortium name="The Broad Institute Genomics Platform"/>
            <consortium name="The Broad Institute Genome Sequencing Center for Infectious Disease"/>
            <person name="Wu L."/>
            <person name="Ma J."/>
        </authorList>
    </citation>
    <scope>NUCLEOTIDE SEQUENCE [LARGE SCALE GENOMIC DNA]</scope>
    <source>
        <strain evidence="3">JCM 32206</strain>
    </source>
</reference>
<dbReference type="Pfam" id="PF13671">
    <property type="entry name" value="AAA_33"/>
    <property type="match status" value="1"/>
</dbReference>
<comment type="caution">
    <text evidence="2">The sequence shown here is derived from an EMBL/GenBank/DDBJ whole genome shotgun (WGS) entry which is preliminary data.</text>
</comment>
<dbReference type="SUPFAM" id="SSF52540">
    <property type="entry name" value="P-loop containing nucleoside triphosphate hydrolases"/>
    <property type="match status" value="1"/>
</dbReference>
<evidence type="ECO:0000313" key="2">
    <source>
        <dbReference type="EMBL" id="GAA4473464.1"/>
    </source>
</evidence>
<dbReference type="InterPro" id="IPR027417">
    <property type="entry name" value="P-loop_NTPase"/>
</dbReference>
<dbReference type="RefSeq" id="WP_345342255.1">
    <property type="nucleotide sequence ID" value="NZ_BAABFB010000019.1"/>
</dbReference>
<gene>
    <name evidence="2" type="ORF">GCM10023094_07140</name>
</gene>
<keyword evidence="3" id="KW-1185">Reference proteome</keyword>
<proteinExistence type="predicted"/>
<evidence type="ECO:0000313" key="3">
    <source>
        <dbReference type="Proteomes" id="UP001501183"/>
    </source>
</evidence>
<organism evidence="2 3">
    <name type="scientific">Rhodococcus olei</name>
    <dbReference type="NCBI Taxonomy" id="2161675"/>
    <lineage>
        <taxon>Bacteria</taxon>
        <taxon>Bacillati</taxon>
        <taxon>Actinomycetota</taxon>
        <taxon>Actinomycetes</taxon>
        <taxon>Mycobacteriales</taxon>
        <taxon>Nocardiaceae</taxon>
        <taxon>Rhodococcus</taxon>
    </lineage>
</organism>
<protein>
    <recommendedName>
        <fullName evidence="4">AAA domain-containing protein</fullName>
    </recommendedName>
</protein>
<evidence type="ECO:0000256" key="1">
    <source>
        <dbReference type="SAM" id="MobiDB-lite"/>
    </source>
</evidence>
<feature type="region of interest" description="Disordered" evidence="1">
    <location>
        <begin position="171"/>
        <end position="194"/>
    </location>
</feature>
<name>A0ABP8NX39_9NOCA</name>
<dbReference type="Gene3D" id="3.40.50.300">
    <property type="entry name" value="P-loop containing nucleotide triphosphate hydrolases"/>
    <property type="match status" value="1"/>
</dbReference>
<feature type="compositionally biased region" description="Basic and acidic residues" evidence="1">
    <location>
        <begin position="177"/>
        <end position="194"/>
    </location>
</feature>
<accession>A0ABP8NX39</accession>
<evidence type="ECO:0008006" key="4">
    <source>
        <dbReference type="Google" id="ProtNLM"/>
    </source>
</evidence>